<accession>A0A8J2K1T8</accession>
<evidence type="ECO:0000256" key="1">
    <source>
        <dbReference type="SAM" id="MobiDB-lite"/>
    </source>
</evidence>
<dbReference type="Proteomes" id="UP000708208">
    <property type="component" value="Unassembled WGS sequence"/>
</dbReference>
<sequence length="109" mass="12565">DERRGVMRLFPVVTLVLLTGSAVALIILTCYDDTISDQHAPRRRRSSGSWSGMQNTSQERETEIPASNSSESSSDTFVNILHRIKRSFFFNDRKHSRFIYYSLLDMYAL</sequence>
<reference evidence="2" key="1">
    <citation type="submission" date="2021-06" db="EMBL/GenBank/DDBJ databases">
        <authorList>
            <person name="Hodson N. C."/>
            <person name="Mongue J. A."/>
            <person name="Jaron S. K."/>
        </authorList>
    </citation>
    <scope>NUCLEOTIDE SEQUENCE</scope>
</reference>
<keyword evidence="3" id="KW-1185">Reference proteome</keyword>
<evidence type="ECO:0000313" key="3">
    <source>
        <dbReference type="Proteomes" id="UP000708208"/>
    </source>
</evidence>
<feature type="non-terminal residue" evidence="2">
    <location>
        <position position="1"/>
    </location>
</feature>
<proteinExistence type="predicted"/>
<name>A0A8J2K1T8_9HEXA</name>
<organism evidence="2 3">
    <name type="scientific">Allacma fusca</name>
    <dbReference type="NCBI Taxonomy" id="39272"/>
    <lineage>
        <taxon>Eukaryota</taxon>
        <taxon>Metazoa</taxon>
        <taxon>Ecdysozoa</taxon>
        <taxon>Arthropoda</taxon>
        <taxon>Hexapoda</taxon>
        <taxon>Collembola</taxon>
        <taxon>Symphypleona</taxon>
        <taxon>Sminthuridae</taxon>
        <taxon>Allacma</taxon>
    </lineage>
</organism>
<protein>
    <submittedName>
        <fullName evidence="2">Uncharacterized protein</fullName>
    </submittedName>
</protein>
<evidence type="ECO:0000313" key="2">
    <source>
        <dbReference type="EMBL" id="CAG7718118.1"/>
    </source>
</evidence>
<dbReference type="AlphaFoldDB" id="A0A8J2K1T8"/>
<dbReference type="EMBL" id="CAJVCH010051039">
    <property type="protein sequence ID" value="CAG7718118.1"/>
    <property type="molecule type" value="Genomic_DNA"/>
</dbReference>
<feature type="region of interest" description="Disordered" evidence="1">
    <location>
        <begin position="38"/>
        <end position="74"/>
    </location>
</feature>
<gene>
    <name evidence="2" type="ORF">AFUS01_LOCUS7539</name>
</gene>
<comment type="caution">
    <text evidence="2">The sequence shown here is derived from an EMBL/GenBank/DDBJ whole genome shotgun (WGS) entry which is preliminary data.</text>
</comment>